<evidence type="ECO:0000256" key="2">
    <source>
        <dbReference type="SAM" id="MobiDB-lite"/>
    </source>
</evidence>
<dbReference type="InterPro" id="IPR001611">
    <property type="entry name" value="Leu-rich_rpt"/>
</dbReference>
<dbReference type="STRING" id="5722.A2E9A4"/>
<proteinExistence type="predicted"/>
<sequence>MSKDTSFEGIFKAKLRDNNAPFSEDDYKRFCNQLKASFAVGVLNLSGQRIGINVLTKLSKLLRANQQITAFNFYGNLIRDHGIHSLLQLLMVNTRVKVLDIGCNDFTNQAVPTIVDIINNTKITSLQIGTVGVAWHNNKFTIPALSDIVRAVQGSNRIECLGLSGLCMSFRVGARKISMDADLAHFIEESSTLKSLSIAENGFAPKEQEVVLNGLLQNENLKFLDMHISPLPDPFGGNFLSQINRMSRLSYLDLHKCQLSENAGASLAESLKYNTSLIVLDISENEIGDLGFMAISQALLENYTLSELNVGNNNITEQSADHISELILKNNILSNLDLSKNGIGDVGAHAIAASITNNESLTKLNISSCRISDNYAVEIAIALKDNKALRVLKLSDNFLTRECGYSILEEIRANEVIFTIDVSATQIDHFVQQAINTLCQRNKQIQREVNLQPLKKELVQLSIQRTKMPEAESKLKSLKDTRRQLETDVIDTQAEIANTYQASEQKLTELNKLISIEKEMTQEEYKAAKKNEEEREVMKSQLETQIQDIKNSTAREEVLTEKLLQDTEALKEEIQKETQQQQEEEMELQRKIDQVMKILEETKEKVQDEESIRNFVPPQIDFSQFTSDPIFLVDKIEELKEAENKSATSSRKRKKSPKKSSRKKSPKKSKSKSKAAEKLSK</sequence>
<dbReference type="eggNOG" id="KOG4308">
    <property type="taxonomic scope" value="Eukaryota"/>
</dbReference>
<evidence type="ECO:0000256" key="1">
    <source>
        <dbReference type="SAM" id="Coils"/>
    </source>
</evidence>
<dbReference type="AlphaFoldDB" id="A2E9A4"/>
<protein>
    <submittedName>
        <fullName evidence="3">Leucine Rich Repeat family protein</fullName>
    </submittedName>
</protein>
<keyword evidence="4" id="KW-1185">Reference proteome</keyword>
<dbReference type="VEuPathDB" id="TrichDB:TVAG_121930"/>
<evidence type="ECO:0000313" key="4">
    <source>
        <dbReference type="Proteomes" id="UP000001542"/>
    </source>
</evidence>
<dbReference type="InterPro" id="IPR032675">
    <property type="entry name" value="LRR_dom_sf"/>
</dbReference>
<dbReference type="SMART" id="SM00368">
    <property type="entry name" value="LRR_RI"/>
    <property type="match status" value="8"/>
</dbReference>
<dbReference type="VEuPathDB" id="TrichDB:TVAGG3_0421260"/>
<dbReference type="InParanoid" id="A2E9A4"/>
<name>A2E9A4_TRIV3</name>
<feature type="coiled-coil region" evidence="1">
    <location>
        <begin position="468"/>
        <end position="495"/>
    </location>
</feature>
<reference evidence="3" key="1">
    <citation type="submission" date="2006-10" db="EMBL/GenBank/DDBJ databases">
        <authorList>
            <person name="Amadeo P."/>
            <person name="Zhao Q."/>
            <person name="Wortman J."/>
            <person name="Fraser-Liggett C."/>
            <person name="Carlton J."/>
        </authorList>
    </citation>
    <scope>NUCLEOTIDE SEQUENCE</scope>
    <source>
        <strain evidence="3">G3</strain>
    </source>
</reference>
<gene>
    <name evidence="3" type="ORF">TVAG_121930</name>
</gene>
<dbReference type="KEGG" id="tva:4768726"/>
<keyword evidence="1" id="KW-0175">Coiled coil</keyword>
<dbReference type="OrthoDB" id="120976at2759"/>
<dbReference type="InterPro" id="IPR052394">
    <property type="entry name" value="LRR-containing"/>
</dbReference>
<reference evidence="3" key="2">
    <citation type="journal article" date="2007" name="Science">
        <title>Draft genome sequence of the sexually transmitted pathogen Trichomonas vaginalis.</title>
        <authorList>
            <person name="Carlton J.M."/>
            <person name="Hirt R.P."/>
            <person name="Silva J.C."/>
            <person name="Delcher A.L."/>
            <person name="Schatz M."/>
            <person name="Zhao Q."/>
            <person name="Wortman J.R."/>
            <person name="Bidwell S.L."/>
            <person name="Alsmark U.C.M."/>
            <person name="Besteiro S."/>
            <person name="Sicheritz-Ponten T."/>
            <person name="Noel C.J."/>
            <person name="Dacks J.B."/>
            <person name="Foster P.G."/>
            <person name="Simillion C."/>
            <person name="Van de Peer Y."/>
            <person name="Miranda-Saavedra D."/>
            <person name="Barton G.J."/>
            <person name="Westrop G.D."/>
            <person name="Mueller S."/>
            <person name="Dessi D."/>
            <person name="Fiori P.L."/>
            <person name="Ren Q."/>
            <person name="Paulsen I."/>
            <person name="Zhang H."/>
            <person name="Bastida-Corcuera F.D."/>
            <person name="Simoes-Barbosa A."/>
            <person name="Brown M.T."/>
            <person name="Hayes R.D."/>
            <person name="Mukherjee M."/>
            <person name="Okumura C.Y."/>
            <person name="Schneider R."/>
            <person name="Smith A.J."/>
            <person name="Vanacova S."/>
            <person name="Villalvazo M."/>
            <person name="Haas B.J."/>
            <person name="Pertea M."/>
            <person name="Feldblyum T.V."/>
            <person name="Utterback T.R."/>
            <person name="Shu C.L."/>
            <person name="Osoegawa K."/>
            <person name="de Jong P.J."/>
            <person name="Hrdy I."/>
            <person name="Horvathova L."/>
            <person name="Zubacova Z."/>
            <person name="Dolezal P."/>
            <person name="Malik S.B."/>
            <person name="Logsdon J.M. Jr."/>
            <person name="Henze K."/>
            <person name="Gupta A."/>
            <person name="Wang C.C."/>
            <person name="Dunne R.L."/>
            <person name="Upcroft J.A."/>
            <person name="Upcroft P."/>
            <person name="White O."/>
            <person name="Salzberg S.L."/>
            <person name="Tang P."/>
            <person name="Chiu C.-H."/>
            <person name="Lee Y.-S."/>
            <person name="Embley T.M."/>
            <person name="Coombs G.H."/>
            <person name="Mottram J.C."/>
            <person name="Tachezy J."/>
            <person name="Fraser-Liggett C.M."/>
            <person name="Johnson P.J."/>
        </authorList>
    </citation>
    <scope>NUCLEOTIDE SEQUENCE [LARGE SCALE GENOMIC DNA]</scope>
    <source>
        <strain evidence="3">G3</strain>
    </source>
</reference>
<dbReference type="SUPFAM" id="SSF52047">
    <property type="entry name" value="RNI-like"/>
    <property type="match status" value="2"/>
</dbReference>
<feature type="region of interest" description="Disordered" evidence="2">
    <location>
        <begin position="641"/>
        <end position="681"/>
    </location>
</feature>
<accession>A2E9A4</accession>
<dbReference type="Pfam" id="PF13516">
    <property type="entry name" value="LRR_6"/>
    <property type="match status" value="3"/>
</dbReference>
<dbReference type="SMR" id="A2E9A4"/>
<dbReference type="PANTHER" id="PTHR24114:SF2">
    <property type="entry name" value="F-BOX DOMAIN-CONTAINING PROTEIN-RELATED"/>
    <property type="match status" value="1"/>
</dbReference>
<feature type="compositionally biased region" description="Basic residues" evidence="2">
    <location>
        <begin position="650"/>
        <end position="673"/>
    </location>
</feature>
<dbReference type="Proteomes" id="UP000001542">
    <property type="component" value="Unassembled WGS sequence"/>
</dbReference>
<dbReference type="OMA" id="QRNDYQV"/>
<dbReference type="EMBL" id="DS113332">
    <property type="protein sequence ID" value="EAY10789.1"/>
    <property type="molecule type" value="Genomic_DNA"/>
</dbReference>
<organism evidence="3 4">
    <name type="scientific">Trichomonas vaginalis (strain ATCC PRA-98 / G3)</name>
    <dbReference type="NCBI Taxonomy" id="412133"/>
    <lineage>
        <taxon>Eukaryota</taxon>
        <taxon>Metamonada</taxon>
        <taxon>Parabasalia</taxon>
        <taxon>Trichomonadida</taxon>
        <taxon>Trichomonadidae</taxon>
        <taxon>Trichomonas</taxon>
    </lineage>
</organism>
<feature type="coiled-coil region" evidence="1">
    <location>
        <begin position="560"/>
        <end position="612"/>
    </location>
</feature>
<evidence type="ECO:0000313" key="3">
    <source>
        <dbReference type="EMBL" id="EAY10789.1"/>
    </source>
</evidence>
<dbReference type="RefSeq" id="XP_001323012.1">
    <property type="nucleotide sequence ID" value="XM_001322977.1"/>
</dbReference>
<dbReference type="Gene3D" id="3.80.10.10">
    <property type="entry name" value="Ribonuclease Inhibitor"/>
    <property type="match status" value="2"/>
</dbReference>
<dbReference type="PANTHER" id="PTHR24114">
    <property type="entry name" value="LEUCINE RICH REPEAT FAMILY PROTEIN"/>
    <property type="match status" value="1"/>
</dbReference>